<organism evidence="2 3">
    <name type="scientific">Kalanchoe fedtschenkoi</name>
    <name type="common">Lavender scallops</name>
    <name type="synonym">South American air plant</name>
    <dbReference type="NCBI Taxonomy" id="63787"/>
    <lineage>
        <taxon>Eukaryota</taxon>
        <taxon>Viridiplantae</taxon>
        <taxon>Streptophyta</taxon>
        <taxon>Embryophyta</taxon>
        <taxon>Tracheophyta</taxon>
        <taxon>Spermatophyta</taxon>
        <taxon>Magnoliopsida</taxon>
        <taxon>eudicotyledons</taxon>
        <taxon>Gunneridae</taxon>
        <taxon>Pentapetalae</taxon>
        <taxon>Saxifragales</taxon>
        <taxon>Crassulaceae</taxon>
        <taxon>Kalanchoe</taxon>
    </lineage>
</organism>
<dbReference type="OMA" id="AFMSSHD"/>
<dbReference type="EnsemblPlants" id="Kaladp0018s0011.1.v1.1">
    <property type="protein sequence ID" value="Kaladp0018s0011.1.v1.1"/>
    <property type="gene ID" value="Kaladp0018s0011.v1.1"/>
</dbReference>
<sequence length="173" mass="18218">MNCYVYGKSRAVAACEEMRVMEPMPCSKPRRLSAAWSDSIADHITPNNTRCRNRQLEASGVKVGAGLLDIIMGEGGYGNEKSGGQLASSPPFLRGSPPTRSSNPVVRDARFGSEKATVPLLSSMKSPSPASSQSSCKARGGRMKIGQKAAAVRIEGFGCLGGDRQNCNIPGVA</sequence>
<dbReference type="Proteomes" id="UP000594263">
    <property type="component" value="Unplaced"/>
</dbReference>
<dbReference type="PANTHER" id="PTHR33384:SF22">
    <property type="match status" value="1"/>
</dbReference>
<reference evidence="2" key="1">
    <citation type="submission" date="2021-01" db="UniProtKB">
        <authorList>
            <consortium name="EnsemblPlants"/>
        </authorList>
    </citation>
    <scope>IDENTIFICATION</scope>
</reference>
<dbReference type="AlphaFoldDB" id="A0A7N0T1B2"/>
<evidence type="ECO:0000256" key="1">
    <source>
        <dbReference type="SAM" id="MobiDB-lite"/>
    </source>
</evidence>
<feature type="region of interest" description="Disordered" evidence="1">
    <location>
        <begin position="79"/>
        <end position="141"/>
    </location>
</feature>
<dbReference type="PANTHER" id="PTHR33384">
    <property type="entry name" value="EXPRESSED PROTEIN"/>
    <property type="match status" value="1"/>
</dbReference>
<dbReference type="EnsemblPlants" id="Kaladp0018s0011.2.v1.1">
    <property type="protein sequence ID" value="Kaladp0018s0011.2.v1.1"/>
    <property type="gene ID" value="Kaladp0018s0011.v1.1"/>
</dbReference>
<dbReference type="Gramene" id="Kaladp0018s0011.2.v1.1">
    <property type="protein sequence ID" value="Kaladp0018s0011.2.v1.1"/>
    <property type="gene ID" value="Kaladp0018s0011.v1.1"/>
</dbReference>
<evidence type="ECO:0000313" key="2">
    <source>
        <dbReference type="EnsemblPlants" id="Kaladp0018s0011.2.v1.1"/>
    </source>
</evidence>
<proteinExistence type="predicted"/>
<evidence type="ECO:0000313" key="3">
    <source>
        <dbReference type="Proteomes" id="UP000594263"/>
    </source>
</evidence>
<protein>
    <submittedName>
        <fullName evidence="2">Uncharacterized protein</fullName>
    </submittedName>
</protein>
<name>A0A7N0T1B2_KALFE</name>
<feature type="compositionally biased region" description="Low complexity" evidence="1">
    <location>
        <begin position="122"/>
        <end position="135"/>
    </location>
</feature>
<accession>A0A7N0T1B2</accession>
<dbReference type="Gramene" id="Kaladp0018s0011.1.v1.1">
    <property type="protein sequence ID" value="Kaladp0018s0011.1.v1.1"/>
    <property type="gene ID" value="Kaladp0018s0011.v1.1"/>
</dbReference>
<keyword evidence="3" id="KW-1185">Reference proteome</keyword>